<proteinExistence type="predicted"/>
<name>A0A1G8B1X7_CHIFI</name>
<evidence type="ECO:0000313" key="1">
    <source>
        <dbReference type="EMBL" id="SDH27033.1"/>
    </source>
</evidence>
<dbReference type="Proteomes" id="UP000199045">
    <property type="component" value="Unassembled WGS sequence"/>
</dbReference>
<dbReference type="AlphaFoldDB" id="A0A1G8B1X7"/>
<dbReference type="OrthoDB" id="770118at2"/>
<evidence type="ECO:0000313" key="2">
    <source>
        <dbReference type="Proteomes" id="UP000199045"/>
    </source>
</evidence>
<protein>
    <submittedName>
        <fullName evidence="1">Uncharacterized protein</fullName>
    </submittedName>
</protein>
<sequence>MRISEQALLVIEQLKQAVSDTEVGSIISAFADNTANNRIYFERLETLIENISPLECNSQQWRNFRIARISIGRLFTLEAVSA</sequence>
<dbReference type="RefSeq" id="WP_143011638.1">
    <property type="nucleotide sequence ID" value="NZ_FNBN01000010.1"/>
</dbReference>
<reference evidence="1 2" key="1">
    <citation type="submission" date="2016-10" db="EMBL/GenBank/DDBJ databases">
        <authorList>
            <person name="de Groot N.N."/>
        </authorList>
    </citation>
    <scope>NUCLEOTIDE SEQUENCE [LARGE SCALE GENOMIC DNA]</scope>
    <source>
        <strain evidence="1 2">DSM 527</strain>
    </source>
</reference>
<accession>A0A1G8B1X7</accession>
<gene>
    <name evidence="1" type="ORF">SAMN04488121_11077</name>
</gene>
<organism evidence="1 2">
    <name type="scientific">Chitinophaga filiformis</name>
    <name type="common">Myxococcus filiformis</name>
    <name type="synonym">Flexibacter filiformis</name>
    <dbReference type="NCBI Taxonomy" id="104663"/>
    <lineage>
        <taxon>Bacteria</taxon>
        <taxon>Pseudomonadati</taxon>
        <taxon>Bacteroidota</taxon>
        <taxon>Chitinophagia</taxon>
        <taxon>Chitinophagales</taxon>
        <taxon>Chitinophagaceae</taxon>
        <taxon>Chitinophaga</taxon>
    </lineage>
</organism>
<dbReference type="EMBL" id="FNBN01000010">
    <property type="protein sequence ID" value="SDH27033.1"/>
    <property type="molecule type" value="Genomic_DNA"/>
</dbReference>